<name>A0A444WU32_ARAHY</name>
<reference evidence="1 2" key="1">
    <citation type="submission" date="2019-01" db="EMBL/GenBank/DDBJ databases">
        <title>Sequencing of cultivated peanut Arachis hypogaea provides insights into genome evolution and oil improvement.</title>
        <authorList>
            <person name="Chen X."/>
        </authorList>
    </citation>
    <scope>NUCLEOTIDE SEQUENCE [LARGE SCALE GENOMIC DNA]</scope>
    <source>
        <strain evidence="2">cv. Fuhuasheng</strain>
        <tissue evidence="1">Leaves</tissue>
    </source>
</reference>
<proteinExistence type="predicted"/>
<protein>
    <submittedName>
        <fullName evidence="1">Uncharacterized protein</fullName>
    </submittedName>
</protein>
<dbReference type="EMBL" id="SDMP01000021">
    <property type="protein sequence ID" value="RYQ80963.1"/>
    <property type="molecule type" value="Genomic_DNA"/>
</dbReference>
<evidence type="ECO:0000313" key="2">
    <source>
        <dbReference type="Proteomes" id="UP000289738"/>
    </source>
</evidence>
<dbReference type="Proteomes" id="UP000289738">
    <property type="component" value="Unassembled WGS sequence"/>
</dbReference>
<comment type="caution">
    <text evidence="1">The sequence shown here is derived from an EMBL/GenBank/DDBJ whole genome shotgun (WGS) entry which is preliminary data.</text>
</comment>
<sequence>MKMMLDIPKPLRRSIKISGHNKKVIEVNLKYKRIDNFLYYCGFIVHEVRNYQQNLKDTAVR</sequence>
<organism evidence="1 2">
    <name type="scientific">Arachis hypogaea</name>
    <name type="common">Peanut</name>
    <dbReference type="NCBI Taxonomy" id="3818"/>
    <lineage>
        <taxon>Eukaryota</taxon>
        <taxon>Viridiplantae</taxon>
        <taxon>Streptophyta</taxon>
        <taxon>Embryophyta</taxon>
        <taxon>Tracheophyta</taxon>
        <taxon>Spermatophyta</taxon>
        <taxon>Magnoliopsida</taxon>
        <taxon>eudicotyledons</taxon>
        <taxon>Gunneridae</taxon>
        <taxon>Pentapetalae</taxon>
        <taxon>rosids</taxon>
        <taxon>fabids</taxon>
        <taxon>Fabales</taxon>
        <taxon>Fabaceae</taxon>
        <taxon>Papilionoideae</taxon>
        <taxon>50 kb inversion clade</taxon>
        <taxon>dalbergioids sensu lato</taxon>
        <taxon>Dalbergieae</taxon>
        <taxon>Pterocarpus clade</taxon>
        <taxon>Arachis</taxon>
    </lineage>
</organism>
<evidence type="ECO:0000313" key="1">
    <source>
        <dbReference type="EMBL" id="RYQ80963.1"/>
    </source>
</evidence>
<dbReference type="AlphaFoldDB" id="A0A444WU32"/>
<keyword evidence="2" id="KW-1185">Reference proteome</keyword>
<accession>A0A444WU32</accession>
<gene>
    <name evidence="1" type="ORF">Ahy_Scaffold1g107015</name>
</gene>